<dbReference type="GO" id="GO:0015187">
    <property type="term" value="F:glycine transmembrane transporter activity"/>
    <property type="evidence" value="ECO:0007669"/>
    <property type="project" value="UniProtKB-UniRule"/>
</dbReference>
<comment type="catalytic activity">
    <reaction evidence="9 10">
        <text>glycine(in) = glycine(out)</text>
        <dbReference type="Rhea" id="RHEA:70715"/>
        <dbReference type="ChEBI" id="CHEBI:57305"/>
    </reaction>
</comment>
<dbReference type="GO" id="GO:1904983">
    <property type="term" value="P:glycine import into mitochondrion"/>
    <property type="evidence" value="ECO:0007669"/>
    <property type="project" value="UniProtKB-UniRule"/>
</dbReference>
<feature type="repeat" description="Solcar" evidence="11">
    <location>
        <begin position="124"/>
        <end position="204"/>
    </location>
</feature>
<dbReference type="VEuPathDB" id="FungiDB:CC1G_10970"/>
<protein>
    <recommendedName>
        <fullName evidence="10">Mitochondrial glycine transporter</fullName>
    </recommendedName>
    <alternativeName>
        <fullName evidence="10">Solute carrier family 25 member 38 homolog</fullName>
    </alternativeName>
</protein>
<sequence length="314" mass="34111">MSNVGQQLASGALSGLATTVCLQPFDLLKTRMQQGGEQALNLKRSSHNPSLILVVARNVIRTEGWKGLWGGTTPSLIRNVPGVALYMTGVTQLRAFLATSPYFAIVRKPSAKNSGSVLPTLTHQGNLLAGAFTRVAVGFVLNPFSVLKARYESNLYHYTSLNQALTSLVKAGPSELFKGFWASSLRDAPYAGLFILSYEKIKQEMSRLFPASATLRSPLIHSLSAASAGAIATMATHPFDVIKTRVQVRSREDQYQSFFGTVRAVVRERGLKGLFDGASLRMSRKVLSSAIGWAVYEGILIIWTESRAASLKTL</sequence>
<dbReference type="Proteomes" id="UP000001861">
    <property type="component" value="Unassembled WGS sequence"/>
</dbReference>
<feature type="repeat" description="Solcar" evidence="11">
    <location>
        <begin position="216"/>
        <end position="302"/>
    </location>
</feature>
<dbReference type="PANTHER" id="PTHR46181">
    <property type="entry name" value="MITOCHONDRIAL GLYCINE TRANSPORTER"/>
    <property type="match status" value="1"/>
</dbReference>
<keyword evidence="6 10" id="KW-1133">Transmembrane helix</keyword>
<evidence type="ECO:0000256" key="7">
    <source>
        <dbReference type="ARBA" id="ARBA00023128"/>
    </source>
</evidence>
<dbReference type="Gene3D" id="1.50.40.10">
    <property type="entry name" value="Mitochondrial carrier domain"/>
    <property type="match status" value="1"/>
</dbReference>
<dbReference type="GeneID" id="6016940"/>
<dbReference type="InParanoid" id="A8PC12"/>
<keyword evidence="7 10" id="KW-0496">Mitochondrion</keyword>
<evidence type="ECO:0000256" key="11">
    <source>
        <dbReference type="PROSITE-ProRule" id="PRU00282"/>
    </source>
</evidence>
<dbReference type="PROSITE" id="PS50920">
    <property type="entry name" value="SOLCAR"/>
    <property type="match status" value="3"/>
</dbReference>
<keyword evidence="8 10" id="KW-0472">Membrane</keyword>
<dbReference type="RefSeq" id="XP_001840307.2">
    <property type="nucleotide sequence ID" value="XM_001840255.2"/>
</dbReference>
<evidence type="ECO:0000313" key="12">
    <source>
        <dbReference type="EMBL" id="EAU81512.2"/>
    </source>
</evidence>
<dbReference type="FunCoup" id="A8PC12">
    <property type="interactions" value="152"/>
</dbReference>
<comment type="similarity">
    <text evidence="10">Belongs to the mitochondrial carrier (TC 2.A.29) family. SLC25A38 subfamily.</text>
</comment>
<keyword evidence="3 10" id="KW-0812">Transmembrane</keyword>
<dbReference type="PRINTS" id="PR00926">
    <property type="entry name" value="MITOCARRIER"/>
</dbReference>
<comment type="caution">
    <text evidence="12">The sequence shown here is derived from an EMBL/GenBank/DDBJ whole genome shotgun (WGS) entry which is preliminary data.</text>
</comment>
<comment type="function">
    <text evidence="10">Mitochondrial glycine transporter that imports glycine into the mitochondrial matrix. Plays an important role in providing glycine for the first enzymatic step in heme biosynthesis, the condensation of glycine with succinyl-CoA to produce 5-aminolevulinate (ALA) in the miochondrial matrix.</text>
</comment>
<dbReference type="InterPro" id="IPR030847">
    <property type="entry name" value="Hem25/SLC25A38"/>
</dbReference>
<dbReference type="InterPro" id="IPR018108">
    <property type="entry name" value="MCP_transmembrane"/>
</dbReference>
<comment type="subcellular location">
    <subcellularLocation>
        <location evidence="10">Mitochondrion inner membrane</location>
        <topology evidence="10">Multi-pass membrane protein</topology>
    </subcellularLocation>
    <subcellularLocation>
        <location evidence="1">Mitochondrion membrane</location>
        <topology evidence="1">Multi-pass membrane protein</topology>
    </subcellularLocation>
</comment>
<dbReference type="KEGG" id="cci:CC1G_10970"/>
<keyword evidence="5 10" id="KW-0999">Mitochondrion inner membrane</keyword>
<feature type="repeat" description="Solcar" evidence="11">
    <location>
        <begin position="2"/>
        <end position="96"/>
    </location>
</feature>
<keyword evidence="4 10" id="KW-0677">Repeat</keyword>
<dbReference type="HOGENOM" id="CLU_015166_0_3_1"/>
<gene>
    <name evidence="12" type="ORF">CC1G_10970</name>
</gene>
<evidence type="ECO:0000256" key="9">
    <source>
        <dbReference type="ARBA" id="ARBA00034060"/>
    </source>
</evidence>
<name>A8PC12_COPC7</name>
<evidence type="ECO:0000256" key="8">
    <source>
        <dbReference type="ARBA" id="ARBA00023136"/>
    </source>
</evidence>
<evidence type="ECO:0000256" key="3">
    <source>
        <dbReference type="ARBA" id="ARBA00022692"/>
    </source>
</evidence>
<dbReference type="eggNOG" id="KOG0766">
    <property type="taxonomic scope" value="Eukaryota"/>
</dbReference>
<accession>A8PC12</accession>
<dbReference type="HAMAP" id="MF_03064">
    <property type="entry name" value="SLC25A38"/>
    <property type="match status" value="1"/>
</dbReference>
<dbReference type="OrthoDB" id="1924968at2759"/>
<evidence type="ECO:0000256" key="2">
    <source>
        <dbReference type="ARBA" id="ARBA00022448"/>
    </source>
</evidence>
<evidence type="ECO:0000313" key="13">
    <source>
        <dbReference type="Proteomes" id="UP000001861"/>
    </source>
</evidence>
<reference evidence="12 13" key="1">
    <citation type="journal article" date="2010" name="Proc. Natl. Acad. Sci. U.S.A.">
        <title>Insights into evolution of multicellular fungi from the assembled chromosomes of the mushroom Coprinopsis cinerea (Coprinus cinereus).</title>
        <authorList>
            <person name="Stajich J.E."/>
            <person name="Wilke S.K."/>
            <person name="Ahren D."/>
            <person name="Au C.H."/>
            <person name="Birren B.W."/>
            <person name="Borodovsky M."/>
            <person name="Burns C."/>
            <person name="Canback B."/>
            <person name="Casselton L.A."/>
            <person name="Cheng C.K."/>
            <person name="Deng J."/>
            <person name="Dietrich F.S."/>
            <person name="Fargo D.C."/>
            <person name="Farman M.L."/>
            <person name="Gathman A.C."/>
            <person name="Goldberg J."/>
            <person name="Guigo R."/>
            <person name="Hoegger P.J."/>
            <person name="Hooker J.B."/>
            <person name="Huggins A."/>
            <person name="James T.Y."/>
            <person name="Kamada T."/>
            <person name="Kilaru S."/>
            <person name="Kodira C."/>
            <person name="Kues U."/>
            <person name="Kupfer D."/>
            <person name="Kwan H.S."/>
            <person name="Lomsadze A."/>
            <person name="Li W."/>
            <person name="Lilly W.W."/>
            <person name="Ma L.J."/>
            <person name="Mackey A.J."/>
            <person name="Manning G."/>
            <person name="Martin F."/>
            <person name="Muraguchi H."/>
            <person name="Natvig D.O."/>
            <person name="Palmerini H."/>
            <person name="Ramesh M.A."/>
            <person name="Rehmeyer C.J."/>
            <person name="Roe B.A."/>
            <person name="Shenoy N."/>
            <person name="Stanke M."/>
            <person name="Ter-Hovhannisyan V."/>
            <person name="Tunlid A."/>
            <person name="Velagapudi R."/>
            <person name="Vision T.J."/>
            <person name="Zeng Q."/>
            <person name="Zolan M.E."/>
            <person name="Pukkila P.J."/>
        </authorList>
    </citation>
    <scope>NUCLEOTIDE SEQUENCE [LARGE SCALE GENOMIC DNA]</scope>
    <source>
        <strain evidence="13">Okayama-7 / 130 / ATCC MYA-4618 / FGSC 9003</strain>
    </source>
</reference>
<evidence type="ECO:0000256" key="4">
    <source>
        <dbReference type="ARBA" id="ARBA00022737"/>
    </source>
</evidence>
<dbReference type="InterPro" id="IPR002067">
    <property type="entry name" value="MCP"/>
</dbReference>
<keyword evidence="13" id="KW-1185">Reference proteome</keyword>
<dbReference type="AlphaFoldDB" id="A8PC12"/>
<evidence type="ECO:0000256" key="1">
    <source>
        <dbReference type="ARBA" id="ARBA00004225"/>
    </source>
</evidence>
<dbReference type="EMBL" id="AACS02000011">
    <property type="protein sequence ID" value="EAU81512.2"/>
    <property type="molecule type" value="Genomic_DNA"/>
</dbReference>
<dbReference type="SUPFAM" id="SSF103506">
    <property type="entry name" value="Mitochondrial carrier"/>
    <property type="match status" value="1"/>
</dbReference>
<dbReference type="PANTHER" id="PTHR46181:SF3">
    <property type="entry name" value="MITOCHONDRIAL GLYCINE TRANSPORTER"/>
    <property type="match status" value="1"/>
</dbReference>
<dbReference type="InterPro" id="IPR023395">
    <property type="entry name" value="MCP_dom_sf"/>
</dbReference>
<organism evidence="12 13">
    <name type="scientific">Coprinopsis cinerea (strain Okayama-7 / 130 / ATCC MYA-4618 / FGSC 9003)</name>
    <name type="common">Inky cap fungus</name>
    <name type="synonym">Hormographiella aspergillata</name>
    <dbReference type="NCBI Taxonomy" id="240176"/>
    <lineage>
        <taxon>Eukaryota</taxon>
        <taxon>Fungi</taxon>
        <taxon>Dikarya</taxon>
        <taxon>Basidiomycota</taxon>
        <taxon>Agaricomycotina</taxon>
        <taxon>Agaricomycetes</taxon>
        <taxon>Agaricomycetidae</taxon>
        <taxon>Agaricales</taxon>
        <taxon>Agaricineae</taxon>
        <taxon>Psathyrellaceae</taxon>
        <taxon>Coprinopsis</taxon>
    </lineage>
</organism>
<evidence type="ECO:0000256" key="10">
    <source>
        <dbReference type="HAMAP-Rule" id="MF_03064"/>
    </source>
</evidence>
<evidence type="ECO:0000256" key="5">
    <source>
        <dbReference type="ARBA" id="ARBA00022792"/>
    </source>
</evidence>
<dbReference type="GO" id="GO:0005743">
    <property type="term" value="C:mitochondrial inner membrane"/>
    <property type="evidence" value="ECO:0007669"/>
    <property type="project" value="UniProtKB-SubCell"/>
</dbReference>
<dbReference type="OMA" id="WGIYEEL"/>
<dbReference type="Pfam" id="PF00153">
    <property type="entry name" value="Mito_carr"/>
    <property type="match status" value="3"/>
</dbReference>
<proteinExistence type="inferred from homology"/>
<keyword evidence="2 10" id="KW-0813">Transport</keyword>
<dbReference type="STRING" id="240176.A8PC12"/>
<evidence type="ECO:0000256" key="6">
    <source>
        <dbReference type="ARBA" id="ARBA00022989"/>
    </source>
</evidence>